<keyword evidence="2" id="KW-0489">Methyltransferase</keyword>
<dbReference type="GO" id="GO:0008168">
    <property type="term" value="F:methyltransferase activity"/>
    <property type="evidence" value="ECO:0007669"/>
    <property type="project" value="UniProtKB-KW"/>
</dbReference>
<proteinExistence type="predicted"/>
<name>A0ABR6C8K6_9HYPH</name>
<organism evidence="2 3">
    <name type="scientific">Aminobacter ciceronei</name>
    <dbReference type="NCBI Taxonomy" id="150723"/>
    <lineage>
        <taxon>Bacteria</taxon>
        <taxon>Pseudomonadati</taxon>
        <taxon>Pseudomonadota</taxon>
        <taxon>Alphaproteobacteria</taxon>
        <taxon>Hyphomicrobiales</taxon>
        <taxon>Phyllobacteriaceae</taxon>
        <taxon>Aminobacter</taxon>
    </lineage>
</organism>
<dbReference type="InterPro" id="IPR029063">
    <property type="entry name" value="SAM-dependent_MTases_sf"/>
</dbReference>
<dbReference type="SUPFAM" id="SSF53335">
    <property type="entry name" value="S-adenosyl-L-methionine-dependent methyltransferases"/>
    <property type="match status" value="1"/>
</dbReference>
<accession>A0ABR6C8K6</accession>
<dbReference type="InterPro" id="IPR006342">
    <property type="entry name" value="FkbM_mtfrase"/>
</dbReference>
<dbReference type="RefSeq" id="WP_182574367.1">
    <property type="nucleotide sequence ID" value="NZ_JACJHY010000011.1"/>
</dbReference>
<dbReference type="GO" id="GO:0032259">
    <property type="term" value="P:methylation"/>
    <property type="evidence" value="ECO:0007669"/>
    <property type="project" value="UniProtKB-KW"/>
</dbReference>
<reference evidence="2 3" key="1">
    <citation type="submission" date="2020-08" db="EMBL/GenBank/DDBJ databases">
        <title>Genomic Encyclopedia of Type Strains, Phase IV (KMG-IV): sequencing the most valuable type-strain genomes for metagenomic binning, comparative biology and taxonomic classification.</title>
        <authorList>
            <person name="Goeker M."/>
        </authorList>
    </citation>
    <scope>NUCLEOTIDE SEQUENCE [LARGE SCALE GENOMIC DNA]</scope>
    <source>
        <strain evidence="2 3">DSM 17455</strain>
    </source>
</reference>
<dbReference type="Pfam" id="PF05050">
    <property type="entry name" value="Methyltransf_21"/>
    <property type="match status" value="1"/>
</dbReference>
<comment type="caution">
    <text evidence="2">The sequence shown here is derived from an EMBL/GenBank/DDBJ whole genome shotgun (WGS) entry which is preliminary data.</text>
</comment>
<keyword evidence="2" id="KW-0808">Transferase</keyword>
<evidence type="ECO:0000259" key="1">
    <source>
        <dbReference type="Pfam" id="PF05050"/>
    </source>
</evidence>
<evidence type="ECO:0000313" key="3">
    <source>
        <dbReference type="Proteomes" id="UP000587524"/>
    </source>
</evidence>
<feature type="domain" description="Methyltransferase FkbM" evidence="1">
    <location>
        <begin position="43"/>
        <end position="166"/>
    </location>
</feature>
<evidence type="ECO:0000313" key="2">
    <source>
        <dbReference type="EMBL" id="MBA9020910.1"/>
    </source>
</evidence>
<keyword evidence="3" id="KW-1185">Reference proteome</keyword>
<sequence length="191" mass="21464">MEALMPWRRMFGNHDGNFNPLSLLMWDMFLADGPCTRVLDGDANYGEMLANVELPNVTEVIAVEPNSLLRPYLRRTLEEDGLEARYVCVAASDTKGTARFLRDDDWSGTSRVLEVDEEAGNWLEVPQITADSIVAETRGTLRLARKVDVEGNETAVLRGAYQSLARAADYSILCRDKAHSRNRPSVDLRQF</sequence>
<dbReference type="Gene3D" id="3.40.50.150">
    <property type="entry name" value="Vaccinia Virus protein VP39"/>
    <property type="match status" value="1"/>
</dbReference>
<dbReference type="Proteomes" id="UP000587524">
    <property type="component" value="Unassembled WGS sequence"/>
</dbReference>
<protein>
    <submittedName>
        <fullName evidence="2">FkbM family methyltransferase</fullName>
    </submittedName>
</protein>
<dbReference type="EMBL" id="JACJHZ010000012">
    <property type="protein sequence ID" value="MBA9020910.1"/>
    <property type="molecule type" value="Genomic_DNA"/>
</dbReference>
<dbReference type="NCBIfam" id="TIGR01444">
    <property type="entry name" value="fkbM_fam"/>
    <property type="match status" value="1"/>
</dbReference>
<gene>
    <name evidence="2" type="ORF">HNQ97_002914</name>
</gene>